<dbReference type="Proteomes" id="UP001589698">
    <property type="component" value="Unassembled WGS sequence"/>
</dbReference>
<dbReference type="Pfam" id="PF22322">
    <property type="entry name" value="DUF6973"/>
    <property type="match status" value="1"/>
</dbReference>
<feature type="domain" description="DUF6973" evidence="1">
    <location>
        <begin position="33"/>
        <end position="116"/>
    </location>
</feature>
<accession>A0ABV6DXY4</accession>
<evidence type="ECO:0000313" key="3">
    <source>
        <dbReference type="Proteomes" id="UP001589698"/>
    </source>
</evidence>
<sequence>MGFADLARQAIHAGTGVPRLYVAATRAGLSASQAVEVLRISQAALAAAATHGRGVPGRTNAVRHFTWQAALTARFGVETARALATAQETGSPNRRDSAVDQHNNAVGQAYGAEHAGELSGLSPADLVARLVPIALEKWDTDELVWVRPH</sequence>
<dbReference type="EMBL" id="JBHLXH010000001">
    <property type="protein sequence ID" value="MFC0221578.1"/>
    <property type="molecule type" value="Genomic_DNA"/>
</dbReference>
<dbReference type="InterPro" id="IPR054246">
    <property type="entry name" value="DUF6973"/>
</dbReference>
<evidence type="ECO:0000259" key="1">
    <source>
        <dbReference type="Pfam" id="PF22322"/>
    </source>
</evidence>
<organism evidence="2 3">
    <name type="scientific">Nocardioides zeicaulis</name>
    <dbReference type="NCBI Taxonomy" id="1776857"/>
    <lineage>
        <taxon>Bacteria</taxon>
        <taxon>Bacillati</taxon>
        <taxon>Actinomycetota</taxon>
        <taxon>Actinomycetes</taxon>
        <taxon>Propionibacteriales</taxon>
        <taxon>Nocardioidaceae</taxon>
        <taxon>Nocardioides</taxon>
    </lineage>
</organism>
<gene>
    <name evidence="2" type="ORF">ACFFJG_03710</name>
</gene>
<protein>
    <submittedName>
        <fullName evidence="2">DUF6973 domain-containing protein</fullName>
    </submittedName>
</protein>
<comment type="caution">
    <text evidence="2">The sequence shown here is derived from an EMBL/GenBank/DDBJ whole genome shotgun (WGS) entry which is preliminary data.</text>
</comment>
<name>A0ABV6DXY4_9ACTN</name>
<evidence type="ECO:0000313" key="2">
    <source>
        <dbReference type="EMBL" id="MFC0221578.1"/>
    </source>
</evidence>
<keyword evidence="3" id="KW-1185">Reference proteome</keyword>
<reference evidence="2 3" key="1">
    <citation type="submission" date="2024-09" db="EMBL/GenBank/DDBJ databases">
        <authorList>
            <person name="Sun Q."/>
            <person name="Mori K."/>
        </authorList>
    </citation>
    <scope>NUCLEOTIDE SEQUENCE [LARGE SCALE GENOMIC DNA]</scope>
    <source>
        <strain evidence="2 3">CCM 8654</strain>
    </source>
</reference>
<proteinExistence type="predicted"/>
<dbReference type="RefSeq" id="WP_378517258.1">
    <property type="nucleotide sequence ID" value="NZ_CBCSDI010000006.1"/>
</dbReference>